<evidence type="ECO:0000256" key="1">
    <source>
        <dbReference type="ARBA" id="ARBA00011975"/>
    </source>
</evidence>
<dbReference type="InterPro" id="IPR001525">
    <property type="entry name" value="C5_MeTfrase"/>
</dbReference>
<dbReference type="PROSITE" id="PS51679">
    <property type="entry name" value="SAM_MT_C5"/>
    <property type="match status" value="1"/>
</dbReference>
<dbReference type="InterPro" id="IPR050390">
    <property type="entry name" value="C5-Methyltransferase"/>
</dbReference>
<dbReference type="GO" id="GO:0003677">
    <property type="term" value="F:DNA binding"/>
    <property type="evidence" value="ECO:0007669"/>
    <property type="project" value="TreeGrafter"/>
</dbReference>
<evidence type="ECO:0000313" key="10">
    <source>
        <dbReference type="EMBL" id="CAA6826615.1"/>
    </source>
</evidence>
<keyword evidence="5" id="KW-0680">Restriction system</keyword>
<dbReference type="EMBL" id="CACVAU010000089">
    <property type="protein sequence ID" value="CAA6826615.1"/>
    <property type="molecule type" value="Genomic_DNA"/>
</dbReference>
<accession>A0A6S6U4I2</accession>
<evidence type="ECO:0000256" key="7">
    <source>
        <dbReference type="PROSITE-ProRule" id="PRU01016"/>
    </source>
</evidence>
<proteinExistence type="inferred from homology"/>
<sequence length="333" mass="37450">MKVISLFAGCGGLDLGFKQAGFDIVWANDFDREATESYGHNIGKHIVHDSIYNIKTDDIPEADILIGGFPCLGFTVAKGKSRELGCDYNQLFTEYARVLTAKQPKYFVVENVTGIKSGKEFNDFFHDVILESFISSGIGYRVKYEVLLSSDFGVPQNRKRVIILGTRNDVELEPKFPLKSIVKKLTLRDAIADLPKEYDIEVSNHTGNKHKVKINGYVGNRQLDWEKPSPTITGRGSRTGGAVIHPHPDRHRRLSVRECARIQSFPDNFVFKGSNGACYAQIGNAVPPIMSFAIANEFRPLFSVERLRFQAHQWKLPYAELIVQRNNIQAVKS</sequence>
<organism evidence="10">
    <name type="scientific">uncultured Sulfurovum sp</name>
    <dbReference type="NCBI Taxonomy" id="269237"/>
    <lineage>
        <taxon>Bacteria</taxon>
        <taxon>Pseudomonadati</taxon>
        <taxon>Campylobacterota</taxon>
        <taxon>Epsilonproteobacteria</taxon>
        <taxon>Campylobacterales</taxon>
        <taxon>Sulfurovaceae</taxon>
        <taxon>Sulfurovum</taxon>
        <taxon>environmental samples</taxon>
    </lineage>
</organism>
<protein>
    <recommendedName>
        <fullName evidence="1">DNA (cytosine-5-)-methyltransferase</fullName>
        <ecNumber evidence="1">2.1.1.37</ecNumber>
    </recommendedName>
</protein>
<dbReference type="AlphaFoldDB" id="A0A6S6U4I2"/>
<evidence type="ECO:0000256" key="4">
    <source>
        <dbReference type="ARBA" id="ARBA00022691"/>
    </source>
</evidence>
<evidence type="ECO:0000256" key="6">
    <source>
        <dbReference type="ARBA" id="ARBA00047422"/>
    </source>
</evidence>
<dbReference type="Pfam" id="PF00145">
    <property type="entry name" value="DNA_methylase"/>
    <property type="match status" value="1"/>
</dbReference>
<evidence type="ECO:0000256" key="5">
    <source>
        <dbReference type="ARBA" id="ARBA00022747"/>
    </source>
</evidence>
<dbReference type="PRINTS" id="PR00105">
    <property type="entry name" value="C5METTRFRASE"/>
</dbReference>
<feature type="region of interest" description="Disordered" evidence="9">
    <location>
        <begin position="228"/>
        <end position="247"/>
    </location>
</feature>
<keyword evidence="2 7" id="KW-0489">Methyltransferase</keyword>
<dbReference type="SUPFAM" id="SSF53335">
    <property type="entry name" value="S-adenosyl-L-methionine-dependent methyltransferases"/>
    <property type="match status" value="1"/>
</dbReference>
<dbReference type="PANTHER" id="PTHR10629:SF52">
    <property type="entry name" value="DNA (CYTOSINE-5)-METHYLTRANSFERASE 1"/>
    <property type="match status" value="1"/>
</dbReference>
<evidence type="ECO:0000256" key="3">
    <source>
        <dbReference type="ARBA" id="ARBA00022679"/>
    </source>
</evidence>
<feature type="active site" evidence="7">
    <location>
        <position position="71"/>
    </location>
</feature>
<keyword evidence="3 7" id="KW-0808">Transferase</keyword>
<dbReference type="PANTHER" id="PTHR10629">
    <property type="entry name" value="CYTOSINE-SPECIFIC METHYLTRANSFERASE"/>
    <property type="match status" value="1"/>
</dbReference>
<dbReference type="GO" id="GO:0003886">
    <property type="term" value="F:DNA (cytosine-5-)-methyltransferase activity"/>
    <property type="evidence" value="ECO:0007669"/>
    <property type="project" value="UniProtKB-EC"/>
</dbReference>
<evidence type="ECO:0000256" key="9">
    <source>
        <dbReference type="SAM" id="MobiDB-lite"/>
    </source>
</evidence>
<dbReference type="GO" id="GO:0032259">
    <property type="term" value="P:methylation"/>
    <property type="evidence" value="ECO:0007669"/>
    <property type="project" value="UniProtKB-KW"/>
</dbReference>
<dbReference type="GO" id="GO:0009307">
    <property type="term" value="P:DNA restriction-modification system"/>
    <property type="evidence" value="ECO:0007669"/>
    <property type="project" value="UniProtKB-KW"/>
</dbReference>
<dbReference type="Gene3D" id="3.90.120.10">
    <property type="entry name" value="DNA Methylase, subunit A, domain 2"/>
    <property type="match status" value="1"/>
</dbReference>
<reference evidence="10" key="1">
    <citation type="submission" date="2020-01" db="EMBL/GenBank/DDBJ databases">
        <authorList>
            <person name="Meier V. D."/>
            <person name="Meier V D."/>
        </authorList>
    </citation>
    <scope>NUCLEOTIDE SEQUENCE</scope>
    <source>
        <strain evidence="10">HLG_WM_MAG_05</strain>
    </source>
</reference>
<dbReference type="Gene3D" id="3.40.50.150">
    <property type="entry name" value="Vaccinia Virus protein VP39"/>
    <property type="match status" value="1"/>
</dbReference>
<gene>
    <name evidence="10" type="ORF">HELGO_WM8198</name>
</gene>
<comment type="catalytic activity">
    <reaction evidence="6">
        <text>a 2'-deoxycytidine in DNA + S-adenosyl-L-methionine = a 5-methyl-2'-deoxycytidine in DNA + S-adenosyl-L-homocysteine + H(+)</text>
        <dbReference type="Rhea" id="RHEA:13681"/>
        <dbReference type="Rhea" id="RHEA-COMP:11369"/>
        <dbReference type="Rhea" id="RHEA-COMP:11370"/>
        <dbReference type="ChEBI" id="CHEBI:15378"/>
        <dbReference type="ChEBI" id="CHEBI:57856"/>
        <dbReference type="ChEBI" id="CHEBI:59789"/>
        <dbReference type="ChEBI" id="CHEBI:85452"/>
        <dbReference type="ChEBI" id="CHEBI:85454"/>
        <dbReference type="EC" id="2.1.1.37"/>
    </reaction>
</comment>
<evidence type="ECO:0000256" key="8">
    <source>
        <dbReference type="RuleBase" id="RU000416"/>
    </source>
</evidence>
<dbReference type="EC" id="2.1.1.37" evidence="1"/>
<comment type="similarity">
    <text evidence="7 8">Belongs to the class I-like SAM-binding methyltransferase superfamily. C5-methyltransferase family.</text>
</comment>
<dbReference type="NCBIfam" id="TIGR00675">
    <property type="entry name" value="dcm"/>
    <property type="match status" value="1"/>
</dbReference>
<dbReference type="CDD" id="cd00315">
    <property type="entry name" value="Cyt_C5_DNA_methylase"/>
    <property type="match status" value="1"/>
</dbReference>
<keyword evidence="4 7" id="KW-0949">S-adenosyl-L-methionine</keyword>
<dbReference type="GO" id="GO:0044027">
    <property type="term" value="P:negative regulation of gene expression via chromosomal CpG island methylation"/>
    <property type="evidence" value="ECO:0007669"/>
    <property type="project" value="TreeGrafter"/>
</dbReference>
<dbReference type="InterPro" id="IPR029063">
    <property type="entry name" value="SAM-dependent_MTases_sf"/>
</dbReference>
<evidence type="ECO:0000256" key="2">
    <source>
        <dbReference type="ARBA" id="ARBA00022603"/>
    </source>
</evidence>
<name>A0A6S6U4I2_9BACT</name>